<dbReference type="InterPro" id="IPR050738">
    <property type="entry name" value="Sulfatase"/>
</dbReference>
<dbReference type="SUPFAM" id="SSF53649">
    <property type="entry name" value="Alkaline phosphatase-like"/>
    <property type="match status" value="1"/>
</dbReference>
<name>A0AAV3UCW5_9EURY</name>
<proteinExistence type="inferred from homology"/>
<dbReference type="Proteomes" id="UP001501729">
    <property type="component" value="Unassembled WGS sequence"/>
</dbReference>
<dbReference type="Pfam" id="PF00884">
    <property type="entry name" value="Sulfatase"/>
    <property type="match status" value="1"/>
</dbReference>
<dbReference type="InterPro" id="IPR000917">
    <property type="entry name" value="Sulfatase_N"/>
</dbReference>
<keyword evidence="4" id="KW-1185">Reference proteome</keyword>
<feature type="domain" description="Sulfatase N-terminal" evidence="2">
    <location>
        <begin position="25"/>
        <end position="326"/>
    </location>
</feature>
<protein>
    <submittedName>
        <fullName evidence="3">Sulfatase</fullName>
    </submittedName>
</protein>
<evidence type="ECO:0000256" key="1">
    <source>
        <dbReference type="ARBA" id="ARBA00008779"/>
    </source>
</evidence>
<dbReference type="PANTHER" id="PTHR42693">
    <property type="entry name" value="ARYLSULFATASE FAMILY MEMBER"/>
    <property type="match status" value="1"/>
</dbReference>
<dbReference type="Gene3D" id="3.40.720.10">
    <property type="entry name" value="Alkaline Phosphatase, subunit A"/>
    <property type="match status" value="1"/>
</dbReference>
<dbReference type="InterPro" id="IPR017850">
    <property type="entry name" value="Alkaline_phosphatase_core_sf"/>
</dbReference>
<reference evidence="3 4" key="1">
    <citation type="journal article" date="2019" name="Int. J. Syst. Evol. Microbiol.">
        <title>The Global Catalogue of Microorganisms (GCM) 10K type strain sequencing project: providing services to taxonomists for standard genome sequencing and annotation.</title>
        <authorList>
            <consortium name="The Broad Institute Genomics Platform"/>
            <consortium name="The Broad Institute Genome Sequencing Center for Infectious Disease"/>
            <person name="Wu L."/>
            <person name="Ma J."/>
        </authorList>
    </citation>
    <scope>NUCLEOTIDE SEQUENCE [LARGE SCALE GENOMIC DNA]</scope>
    <source>
        <strain evidence="3 4">JCM 17504</strain>
    </source>
</reference>
<dbReference type="PANTHER" id="PTHR42693:SF33">
    <property type="entry name" value="ARYLSULFATASE"/>
    <property type="match status" value="1"/>
</dbReference>
<dbReference type="EMBL" id="BAABKX010000001">
    <property type="protein sequence ID" value="GAA5043475.1"/>
    <property type="molecule type" value="Genomic_DNA"/>
</dbReference>
<organism evidence="3 4">
    <name type="scientific">Haladaptatus pallidirubidus</name>
    <dbReference type="NCBI Taxonomy" id="1008152"/>
    <lineage>
        <taxon>Archaea</taxon>
        <taxon>Methanobacteriati</taxon>
        <taxon>Methanobacteriota</taxon>
        <taxon>Stenosarchaea group</taxon>
        <taxon>Halobacteria</taxon>
        <taxon>Halobacteriales</taxon>
        <taxon>Haladaptataceae</taxon>
        <taxon>Haladaptatus</taxon>
    </lineage>
</organism>
<dbReference type="RefSeq" id="WP_227775610.1">
    <property type="nucleotide sequence ID" value="NZ_BAABKX010000001.1"/>
</dbReference>
<gene>
    <name evidence="3" type="ORF">GCM10025751_08210</name>
</gene>
<comment type="similarity">
    <text evidence="1">Belongs to the sulfatase family.</text>
</comment>
<dbReference type="AlphaFoldDB" id="A0AAV3UCW5"/>
<evidence type="ECO:0000313" key="3">
    <source>
        <dbReference type="EMBL" id="GAA5043475.1"/>
    </source>
</evidence>
<dbReference type="GeneID" id="68611370"/>
<evidence type="ECO:0000313" key="4">
    <source>
        <dbReference type="Proteomes" id="UP001501729"/>
    </source>
</evidence>
<comment type="caution">
    <text evidence="3">The sequence shown here is derived from an EMBL/GenBank/DDBJ whole genome shotgun (WGS) entry which is preliminary data.</text>
</comment>
<accession>A0AAV3UCW5</accession>
<sequence length="442" mass="50283">MTNIALIVLDTLRKDAFDKHFDWLPGTRFENAWSTSHWTVPAHGSLFTGKYASEVGIFASHQQFNCDDELLAETLSDAGFRTRMFSANPNISPTFSADRGFDMFRGSWRLEGIEQNILNWDKFIAKTRSMGPERFLLALKEVLFGDYDTIPSLKQGAKLKLRNKKIGENAVDDGALTAHNLVKNTAFDENEFLFMNLMEAHTPYYPPDGYGTGDSVELQGLNATFDEPEDDPDEIRRAYDDCVRYLSDMYANIFNELKSDFDVIITMSDHGELLGEHDAWEHMYGLYPELTNVPLSVYFGENEQTTVQQSVSILDIYQTILGAADIDPPEGTRGRDLTEDLDDREYLVEYHGLHDRNYIALENRGYEDIEFLQTKLNGIATDSYYGFETFDGFEEHGTSPYSSPHDRLSELTGELDYAEVSDSRTDDLSEEVIEQLEDLGYA</sequence>
<evidence type="ECO:0000259" key="2">
    <source>
        <dbReference type="Pfam" id="PF00884"/>
    </source>
</evidence>
<dbReference type="GO" id="GO:0004065">
    <property type="term" value="F:arylsulfatase activity"/>
    <property type="evidence" value="ECO:0007669"/>
    <property type="project" value="TreeGrafter"/>
</dbReference>